<protein>
    <recommendedName>
        <fullName evidence="4">Phenol degradation protein meta</fullName>
    </recommendedName>
</protein>
<gene>
    <name evidence="2" type="ORF">CO657_33900</name>
</gene>
<sequence length="312" mass="32961">MKTSACGCALGLAAGAAIFNAFCFVPGVFAAENGATITPFGVTDFGAGMLPPSTPFGTVGVRAAYYSADVVKNGRGDRIDNDFDLTVKTIGLAYIHMSETQLFGASVGFGTIIPLMDINGSLTVPTPGGPFTLAGEDFALGDIQIMPLMLQWNAPPNLFVNASLQVQAPTGSYDVNEPFNVGTNHWAIAPLVGFTYLTDGGFEISSRIELNFNTENPDTDYTSGVEYKQEFAVGQHFGPWTLGAGGYVYQQLSDDTGPTAGDGNRGRVMALGPAISFFEPGLPVMSLHAYREFAAENRAEGVNVAFRIGMAF</sequence>
<keyword evidence="3" id="KW-1185">Reference proteome</keyword>
<keyword evidence="1" id="KW-0732">Signal</keyword>
<dbReference type="Proteomes" id="UP000220927">
    <property type="component" value="Plasmid pRapFH23d"/>
</dbReference>
<feature type="chain" id="PRO_5041980862" description="Phenol degradation protein meta" evidence="1">
    <location>
        <begin position="31"/>
        <end position="312"/>
    </location>
</feature>
<dbReference type="Pfam" id="PF13557">
    <property type="entry name" value="Phenol_MetA_deg"/>
    <property type="match status" value="1"/>
</dbReference>
<evidence type="ECO:0000256" key="1">
    <source>
        <dbReference type="SAM" id="SignalP"/>
    </source>
</evidence>
<accession>A0AAE6C4X2</accession>
<evidence type="ECO:0008006" key="4">
    <source>
        <dbReference type="Google" id="ProtNLM"/>
    </source>
</evidence>
<dbReference type="RefSeq" id="WP_082366291.1">
    <property type="nucleotide sequence ID" value="NZ_CP035002.1"/>
</dbReference>
<dbReference type="KEGG" id="rad:CO657_33900"/>
<name>A0AAE6C4X2_9HYPH</name>
<dbReference type="AlphaFoldDB" id="A0AAE6C4X2"/>
<organism evidence="2 3">
    <name type="scientific">Rhizobium acidisoli</name>
    <dbReference type="NCBI Taxonomy" id="1538158"/>
    <lineage>
        <taxon>Bacteria</taxon>
        <taxon>Pseudomonadati</taxon>
        <taxon>Pseudomonadota</taxon>
        <taxon>Alphaproteobacteria</taxon>
        <taxon>Hyphomicrobiales</taxon>
        <taxon>Rhizobiaceae</taxon>
        <taxon>Rhizobium/Agrobacterium group</taxon>
        <taxon>Rhizobium</taxon>
    </lineage>
</organism>
<keyword evidence="2" id="KW-0614">Plasmid</keyword>
<dbReference type="InterPro" id="IPR025737">
    <property type="entry name" value="FApF"/>
</dbReference>
<dbReference type="EMBL" id="CP035002">
    <property type="protein sequence ID" value="QAS82797.1"/>
    <property type="molecule type" value="Genomic_DNA"/>
</dbReference>
<geneLocation type="plasmid" evidence="3">
    <name>prapfh23d</name>
</geneLocation>
<reference evidence="2 3" key="1">
    <citation type="submission" date="2019-01" db="EMBL/GenBank/DDBJ databases">
        <title>Genomic insights into the origins and evolution of symbiotic genes in the Phaseolus vulgaris microsymbionts.</title>
        <authorList>
            <person name="Tong W."/>
        </authorList>
    </citation>
    <scope>NUCLEOTIDE SEQUENCE [LARGE SCALE GENOMIC DNA]</scope>
    <source>
        <strain evidence="2 3">FH23</strain>
        <plasmid evidence="3">prapfh23d</plasmid>
    </source>
</reference>
<evidence type="ECO:0000313" key="2">
    <source>
        <dbReference type="EMBL" id="QAS82797.1"/>
    </source>
</evidence>
<proteinExistence type="predicted"/>
<evidence type="ECO:0000313" key="3">
    <source>
        <dbReference type="Proteomes" id="UP000220927"/>
    </source>
</evidence>
<feature type="signal peptide" evidence="1">
    <location>
        <begin position="1"/>
        <end position="30"/>
    </location>
</feature>